<dbReference type="PANTHER" id="PTHR33112:SF10">
    <property type="entry name" value="TOL"/>
    <property type="match status" value="1"/>
</dbReference>
<dbReference type="InterPro" id="IPR010730">
    <property type="entry name" value="HET"/>
</dbReference>
<dbReference type="InterPro" id="IPR006984">
    <property type="entry name" value="Fcf1/UTP23"/>
</dbReference>
<dbReference type="OrthoDB" id="5362512at2759"/>
<gene>
    <name evidence="2" type="ORF">G7Y89_g10711</name>
</gene>
<dbReference type="Pfam" id="PF04900">
    <property type="entry name" value="Fcf1"/>
    <property type="match status" value="1"/>
</dbReference>
<reference evidence="2 3" key="1">
    <citation type="submission" date="2020-03" db="EMBL/GenBank/DDBJ databases">
        <title>Draft Genome Sequence of Cudoniella acicularis.</title>
        <authorList>
            <person name="Buettner E."/>
            <person name="Kellner H."/>
        </authorList>
    </citation>
    <scope>NUCLEOTIDE SEQUENCE [LARGE SCALE GENOMIC DNA]</scope>
    <source>
        <strain evidence="2 3">DSM 108380</strain>
    </source>
</reference>
<protein>
    <recommendedName>
        <fullName evidence="1">Heterokaryon incompatibility domain-containing protein</fullName>
    </recommendedName>
</protein>
<evidence type="ECO:0000313" key="2">
    <source>
        <dbReference type="EMBL" id="KAF4627445.1"/>
    </source>
</evidence>
<dbReference type="Pfam" id="PF06985">
    <property type="entry name" value="HET"/>
    <property type="match status" value="1"/>
</dbReference>
<dbReference type="AlphaFoldDB" id="A0A8H4REJ6"/>
<dbReference type="GO" id="GO:0032040">
    <property type="term" value="C:small-subunit processome"/>
    <property type="evidence" value="ECO:0007669"/>
    <property type="project" value="InterPro"/>
</dbReference>
<dbReference type="PANTHER" id="PTHR33112">
    <property type="entry name" value="DOMAIN PROTEIN, PUTATIVE-RELATED"/>
    <property type="match status" value="1"/>
</dbReference>
<accession>A0A8H4REJ6</accession>
<comment type="caution">
    <text evidence="2">The sequence shown here is derived from an EMBL/GenBank/DDBJ whole genome shotgun (WGS) entry which is preliminary data.</text>
</comment>
<proteinExistence type="predicted"/>
<dbReference type="EMBL" id="JAAMPI010000968">
    <property type="protein sequence ID" value="KAF4627445.1"/>
    <property type="molecule type" value="Genomic_DNA"/>
</dbReference>
<organism evidence="2 3">
    <name type="scientific">Cudoniella acicularis</name>
    <dbReference type="NCBI Taxonomy" id="354080"/>
    <lineage>
        <taxon>Eukaryota</taxon>
        <taxon>Fungi</taxon>
        <taxon>Dikarya</taxon>
        <taxon>Ascomycota</taxon>
        <taxon>Pezizomycotina</taxon>
        <taxon>Leotiomycetes</taxon>
        <taxon>Helotiales</taxon>
        <taxon>Tricladiaceae</taxon>
        <taxon>Cudoniella</taxon>
    </lineage>
</organism>
<dbReference type="Gene3D" id="3.40.50.1010">
    <property type="entry name" value="5'-nuclease"/>
    <property type="match status" value="1"/>
</dbReference>
<keyword evidence="3" id="KW-1185">Reference proteome</keyword>
<evidence type="ECO:0000259" key="1">
    <source>
        <dbReference type="Pfam" id="PF06985"/>
    </source>
</evidence>
<name>A0A8H4REJ6_9HELO</name>
<dbReference type="Proteomes" id="UP000566819">
    <property type="component" value="Unassembled WGS sequence"/>
</dbReference>
<feature type="domain" description="Heterokaryon incompatibility" evidence="1">
    <location>
        <begin position="396"/>
        <end position="569"/>
    </location>
</feature>
<evidence type="ECO:0000313" key="3">
    <source>
        <dbReference type="Proteomes" id="UP000566819"/>
    </source>
</evidence>
<sequence length="886" mass="99478">MVVPNQVPTRNGGQAKDIAALNRTVQGVVKPTITQCCMRQLYTTNDQSVIDSAKLFERKRCGHHDLERPLSTLECLKSCVDPKGAGILWKGICEFEAILSDDQKVTFHIKRSQARESPPDSNDVMCLTAEIDRSANRKARRLLSRNLHTQSKPSLLAMASAGPQAGGTDDKFERLQAEDTVVSLNQLCTACVRFTETSKLLQKFSRREKIKHLEEEVLGLCSAERLKAGYLDGCHLCTLFWRRADGQHLLRNDPKADSRQLEVSLTATARDASGEGDTMNRLPFIAATGSLSIRLINPDKTRPRSDPRSIEAYLETNPSLNQNILGKLEEPISSKSDVKLSQIVDWYYQCTERHMKCTGFSSMVAPSQQLPSRLLDLGDNKLRLECDVQSILDLRYATLSHVWGNDPASYLQLKEATLEAFKTEVPFDAIPIKYKDSIRITRALGIRYLWIDSLCIIQDSPKDWTTEALKMAAVYGCSACNISYTHAPSEEPAKRYLRDPRVNIPCKLTAASARPSRLSAFGVNHLWSKPLPPAAVVVQPVAGAIHGSWSTEAYRRVCSLLSRAWVFQERLLCPRTIYYGHDRLLWECCETFNDEFSGPMPYVPRSKAQIYSAFSGVAQDQTLASLLGHFDGQWKSIVNDYRSCKLTFEKDRAIAFAGIASAIQSQTGMTYLAGIWKETVYLDLLWLRPGRGSLCCQLSPDYDVVDYGLSTIAALRSKETVYHASVLSFEHPKLPAELDALFYDFDGLRIRLSTYKIPAGLRWENDVVQLMPHGQPMLPNKLDFFPDYDPRTAMKCTLDDLSLNVNKELPKNASIILLVFQVYHEGIKGYRFSGLVVVPEESLSGRDGSWKRIGVYTFDVQGPAASIEVVLPFDFESREPDEVWLK</sequence>